<name>A0AAE3GSX7_9CYAN</name>
<organism evidence="1 2">
    <name type="scientific">Limnofasciculus baicalensis BBK-W-15</name>
    <dbReference type="NCBI Taxonomy" id="2699891"/>
    <lineage>
        <taxon>Bacteria</taxon>
        <taxon>Bacillati</taxon>
        <taxon>Cyanobacteriota</taxon>
        <taxon>Cyanophyceae</taxon>
        <taxon>Coleofasciculales</taxon>
        <taxon>Coleofasciculaceae</taxon>
        <taxon>Limnofasciculus</taxon>
        <taxon>Limnofasciculus baicalensis</taxon>
    </lineage>
</organism>
<comment type="caution">
    <text evidence="1">The sequence shown here is derived from an EMBL/GenBank/DDBJ whole genome shotgun (WGS) entry which is preliminary data.</text>
</comment>
<dbReference type="EMBL" id="JAMZMM010000135">
    <property type="protein sequence ID" value="MCP2729699.1"/>
    <property type="molecule type" value="Genomic_DNA"/>
</dbReference>
<dbReference type="RefSeq" id="WP_254012478.1">
    <property type="nucleotide sequence ID" value="NZ_JAMZMM010000135.1"/>
</dbReference>
<proteinExistence type="predicted"/>
<keyword evidence="2" id="KW-1185">Reference proteome</keyword>
<dbReference type="AlphaFoldDB" id="A0AAE3GSX7"/>
<evidence type="ECO:0000313" key="2">
    <source>
        <dbReference type="Proteomes" id="UP001204953"/>
    </source>
</evidence>
<accession>A0AAE3GSX7</accession>
<evidence type="ECO:0000313" key="1">
    <source>
        <dbReference type="EMBL" id="MCP2729699.1"/>
    </source>
</evidence>
<sequence length="266" mass="30085">MNKLPPTFCWTKMGTEASEELTAIIRRKEWERQLCNGFFLWGIGQSLGENAKFAARDIPSLRAIFSPMPSKPKAIDVAPTGVVLWNAWVDAQGQTRQLPIHYFVTSRASLPSGRKKENHYALVCFSDRALDAQQEDTCIDPRHLRNITTNKPLGPSQVTAVVRVLSQKDESCDSKSYAVSFTTQLCPPYCVQLAQPVLLEASKLIEIKAISDSGNIESWRTLVRHLRSRIVDRIDWVQCTLDLGEISMPLDWEDKVNSLAFQYPYL</sequence>
<reference evidence="1" key="1">
    <citation type="submission" date="2022-06" db="EMBL/GenBank/DDBJ databases">
        <title>New cyanobacteria of genus Symplocastrum in benthos of Lake Baikal.</title>
        <authorList>
            <person name="Sorokovikova E."/>
            <person name="Tikhonova I."/>
            <person name="Krasnopeev A."/>
            <person name="Evseev P."/>
            <person name="Gladkikh A."/>
            <person name="Belykh O."/>
        </authorList>
    </citation>
    <scope>NUCLEOTIDE SEQUENCE</scope>
    <source>
        <strain evidence="1">BBK-W-15</strain>
    </source>
</reference>
<protein>
    <submittedName>
        <fullName evidence="1">Uncharacterized protein</fullName>
    </submittedName>
</protein>
<dbReference type="Proteomes" id="UP001204953">
    <property type="component" value="Unassembled WGS sequence"/>
</dbReference>
<gene>
    <name evidence="1" type="ORF">NJ959_14695</name>
</gene>